<proteinExistence type="predicted"/>
<organism evidence="1">
    <name type="scientific">Salmonella enterica</name>
    <name type="common">Salmonella choleraesuis</name>
    <dbReference type="NCBI Taxonomy" id="28901"/>
    <lineage>
        <taxon>Bacteria</taxon>
        <taxon>Pseudomonadati</taxon>
        <taxon>Pseudomonadota</taxon>
        <taxon>Gammaproteobacteria</taxon>
        <taxon>Enterobacterales</taxon>
        <taxon>Enterobacteriaceae</taxon>
        <taxon>Salmonella</taxon>
    </lineage>
</organism>
<comment type="caution">
    <text evidence="1">The sequence shown here is derived from an EMBL/GenBank/DDBJ whole genome shotgun (WGS) entry which is preliminary data.</text>
</comment>
<dbReference type="EMBL" id="DAAUQW010000024">
    <property type="protein sequence ID" value="HAF2529837.1"/>
    <property type="molecule type" value="Genomic_DNA"/>
</dbReference>
<reference evidence="1" key="1">
    <citation type="journal article" date="2018" name="Genome Biol.">
        <title>SKESA: strategic k-mer extension for scrupulous assemblies.</title>
        <authorList>
            <person name="Souvorov A."/>
            <person name="Agarwala R."/>
            <person name="Lipman D.J."/>
        </authorList>
    </citation>
    <scope>NUCLEOTIDE SEQUENCE</scope>
    <source>
        <strain evidence="1">MA.04ba 6789-3</strain>
    </source>
</reference>
<name>A0A744FF36_SALER</name>
<evidence type="ECO:0000313" key="1">
    <source>
        <dbReference type="EMBL" id="HAF2529837.1"/>
    </source>
</evidence>
<gene>
    <name evidence="1" type="ORF">G9E92_004946</name>
</gene>
<protein>
    <submittedName>
        <fullName evidence="1">Uncharacterized protein</fullName>
    </submittedName>
</protein>
<accession>A0A744FF36</accession>
<dbReference type="AlphaFoldDB" id="A0A744FF36"/>
<reference evidence="1" key="2">
    <citation type="submission" date="2020-02" db="EMBL/GenBank/DDBJ databases">
        <authorList>
            <consortium name="NCBI Pathogen Detection Project"/>
        </authorList>
    </citation>
    <scope>NUCLEOTIDE SEQUENCE</scope>
    <source>
        <strain evidence="1">MA.04ba 6789-3</strain>
    </source>
</reference>
<sequence>MNEIINICSALRDNIIIDCGHTLISTNNKSYSFGKNGAPSPGEIESFRYGIKIFKTLKNSKKNARINLYLSDLVGIRGGNKERRCIYAEIHDGNKEKYIPKQYIELLDAEDIDYNDILINLQSKGNTVFKKTIKKVCHNINSIKHHPSYQESLYEKYNTLFLTSKENSTFSIFSPFLMNDEKECDFFDGTWWRYEDININNLWLIKLPLLRLKINPIINLYESGGRMLCPATYAGLISLYDNSFDHVAVYSREDDEYIGEKVIRGVIASNALDLSFSRNCIQVILTKDRQVELSYISDDDFHHKKYNFSESLSFVRYFMDKNSMKIL</sequence>